<dbReference type="Gene3D" id="2.40.50.140">
    <property type="entry name" value="Nucleic acid-binding proteins"/>
    <property type="match status" value="2"/>
</dbReference>
<dbReference type="PANTHER" id="PTHR48299:SF2">
    <property type="entry name" value="ATP-DEPENDENT DNA HELICASE"/>
    <property type="match status" value="1"/>
</dbReference>
<sequence>MWLLQYGKKKAPCPQCGKRYTQNNIINLYVPEIVVPNNDLENQVLSLRERNEYLEKQQAKLLEEIKEHKRVAEQSSDGILGAELIASHTKDIDHSNLSSFALQNEFLVDGARVMGIDASSQIIFTSGRAHGVSAEHILTKVSMFHGHGMEKIHLPPGTKAIRDICVLPGGHVVFASLGRKLSIFSVATNNVVLQYDLPAPGWSCSGDYTTSSHIYAGLQNGMLLVFDIRQTSAPLHSSMGLSTHPVHTIHCAVDGSGSRKVFSASSIGPCVWDASENRDNQHLFAYGDESLYGVRTWRLPSFQRYTDLKPHRQPVLDLSRASQQASIHSAYLVLDFGCSSTQTSSLLFFKDWVAPVQLAEKFGYNYAVLQGFVAGFSAIFDLVRCFARYCSDPSPAFGAAFSRTTFFLPISEVLLLLDLLLYDLLKHLELHFLEQHFFLPISEVLMEPTVLNRERNVADRRKRMPMLFDDYRDEDYYVLPWKFNIVARVEVKFPIEPHYRDKQHFILSDINGAKIEAMTSSYETVKHFNNLLYEKHVFKMHNVDFSISMSEHQFRYISGPMELYLTRKTVVEPYTVPFQMSPFLKHIILSLEDIAELPNRTLVDIMAIVVHLDTIHRTLWGPFRKIVVMDARWSLHVIKVWGDLLNKNALRWVLAKENCIIIIGTMFRRFRRQECLESSDYTTIHFNPFHHNNHHFEFDDDGTNINTCASSTTISPILLQTYFNEVPDDRAKVRRQRDRARRASMTSDQIESRRARARERFFNGHFSFTTFNCEYDQNLASSRDGVYTFKAHGQNVMTKLANLLRENPYAETFRSIGQYGNIDEYRIDLNTDYKLDQRMFNTPTSSEVAAVWVEGTELHRQFERGVTLYGNDNEFYSIKPHHGCYDPLAYPLFFPRGELGWHSGIPKVSVNTARIDGRQSTDSDNLDLNGQLYVMMREYYCYKFQVRHEIFNTVLHGQRLFQQFTVDTYIKLETTRLNYILFNQSRMRADLYQGLMDSVYAGEHRASALGKLWVLPASFIGGPRDMRRRYMDAFALMQKYGNKLTVPDQYDAVISAELPDKNRFLELFDMVVKHMMHGPCGHLNMQNKCMKNGSCKCHYPRLFGETTLQGKDSYPIYRRRDDRQKVRVRGHDLDNRWVVPYNPTLLRMYDCHINGGLLKH</sequence>
<evidence type="ECO:0000259" key="3">
    <source>
        <dbReference type="Pfam" id="PF23419"/>
    </source>
</evidence>
<dbReference type="Pfam" id="PF23419">
    <property type="entry name" value="WD40_RFWD3"/>
    <property type="match status" value="1"/>
</dbReference>
<dbReference type="InterPro" id="IPR056527">
    <property type="entry name" value="WD40_RFWD3"/>
</dbReference>
<evidence type="ECO:0000259" key="2">
    <source>
        <dbReference type="Pfam" id="PF14214"/>
    </source>
</evidence>
<gene>
    <name evidence="4" type="primary">RFWD3_0</name>
    <name evidence="4" type="ORF">Zm00014a_004965</name>
</gene>
<dbReference type="EMBL" id="NCVQ01001457">
    <property type="protein sequence ID" value="PWZ03958.1"/>
    <property type="molecule type" value="Genomic_DNA"/>
</dbReference>
<dbReference type="ExpressionAtlas" id="A0A3L6D6G6">
    <property type="expression patterns" value="baseline and differential"/>
</dbReference>
<protein>
    <submittedName>
        <fullName evidence="4">E3 ubiquitin-protein ligase RFWD3</fullName>
    </submittedName>
</protein>
<evidence type="ECO:0000313" key="5">
    <source>
        <dbReference type="Proteomes" id="UP000251960"/>
    </source>
</evidence>
<evidence type="ECO:0000313" key="4">
    <source>
        <dbReference type="EMBL" id="PWZ03958.1"/>
    </source>
</evidence>
<accession>A0A3L6D6G6</accession>
<organism evidence="4 5">
    <name type="scientific">Zea mays</name>
    <name type="common">Maize</name>
    <dbReference type="NCBI Taxonomy" id="4577"/>
    <lineage>
        <taxon>Eukaryota</taxon>
        <taxon>Viridiplantae</taxon>
        <taxon>Streptophyta</taxon>
        <taxon>Embryophyta</taxon>
        <taxon>Tracheophyta</taxon>
        <taxon>Spermatophyta</taxon>
        <taxon>Magnoliopsida</taxon>
        <taxon>Liliopsida</taxon>
        <taxon>Poales</taxon>
        <taxon>Poaceae</taxon>
        <taxon>PACMAD clade</taxon>
        <taxon>Panicoideae</taxon>
        <taxon>Andropogonodae</taxon>
        <taxon>Andropogoneae</taxon>
        <taxon>Tripsacinae</taxon>
        <taxon>Zea</taxon>
    </lineage>
</organism>
<dbReference type="AlphaFoldDB" id="A0A3L6D6G6"/>
<dbReference type="InterPro" id="IPR012340">
    <property type="entry name" value="NA-bd_OB-fold"/>
</dbReference>
<name>A0A3L6D6G6_MAIZE</name>
<feature type="domain" description="Helitron helicase-like" evidence="2">
    <location>
        <begin position="939"/>
        <end position="1042"/>
    </location>
</feature>
<dbReference type="InterPro" id="IPR036322">
    <property type="entry name" value="WD40_repeat_dom_sf"/>
</dbReference>
<reference evidence="4 5" key="1">
    <citation type="journal article" date="2018" name="Nat. Genet.">
        <title>Extensive intraspecific gene order and gene structural variations between Mo17 and other maize genomes.</title>
        <authorList>
            <person name="Sun S."/>
            <person name="Zhou Y."/>
            <person name="Chen J."/>
            <person name="Shi J."/>
            <person name="Zhao H."/>
            <person name="Zhao H."/>
            <person name="Song W."/>
            <person name="Zhang M."/>
            <person name="Cui Y."/>
            <person name="Dong X."/>
            <person name="Liu H."/>
            <person name="Ma X."/>
            <person name="Jiao Y."/>
            <person name="Wang B."/>
            <person name="Wei X."/>
            <person name="Stein J.C."/>
            <person name="Glaubitz J.C."/>
            <person name="Lu F."/>
            <person name="Yu G."/>
            <person name="Liang C."/>
            <person name="Fengler K."/>
            <person name="Li B."/>
            <person name="Rafalski A."/>
            <person name="Schnable P.S."/>
            <person name="Ware D.H."/>
            <person name="Buckler E.S."/>
            <person name="Lai J."/>
        </authorList>
    </citation>
    <scope>NUCLEOTIDE SEQUENCE [LARGE SCALE GENOMIC DNA]</scope>
    <source>
        <strain evidence="5">cv. Missouri 17</strain>
        <tissue evidence="4">Seedling</tissue>
    </source>
</reference>
<dbReference type="Pfam" id="PF14214">
    <property type="entry name" value="Helitron_like_N"/>
    <property type="match status" value="1"/>
</dbReference>
<dbReference type="Proteomes" id="UP000251960">
    <property type="component" value="Unassembled WGS sequence"/>
</dbReference>
<keyword evidence="1" id="KW-0175">Coiled coil</keyword>
<dbReference type="SUPFAM" id="SSF50978">
    <property type="entry name" value="WD40 repeat-like"/>
    <property type="match status" value="1"/>
</dbReference>
<feature type="coiled-coil region" evidence="1">
    <location>
        <begin position="37"/>
        <end position="74"/>
    </location>
</feature>
<dbReference type="InterPro" id="IPR025476">
    <property type="entry name" value="Helitron_helicase-like"/>
</dbReference>
<proteinExistence type="predicted"/>
<dbReference type="PANTHER" id="PTHR48299">
    <property type="entry name" value="ACT DOMAIN-CONTAINING PROTEIN ACR9"/>
    <property type="match status" value="1"/>
</dbReference>
<dbReference type="Gene3D" id="2.130.10.10">
    <property type="entry name" value="YVTN repeat-like/Quinoprotein amine dehydrogenase"/>
    <property type="match status" value="1"/>
</dbReference>
<dbReference type="InterPro" id="IPR015943">
    <property type="entry name" value="WD40/YVTN_repeat-like_dom_sf"/>
</dbReference>
<comment type="caution">
    <text evidence="4">The sequence shown here is derived from an EMBL/GenBank/DDBJ whole genome shotgun (WGS) entry which is preliminary data.</text>
</comment>
<feature type="domain" description="E3 ubiquitin-protein ligase RFWD3-like WD40" evidence="3">
    <location>
        <begin position="109"/>
        <end position="237"/>
    </location>
</feature>
<evidence type="ECO:0000256" key="1">
    <source>
        <dbReference type="SAM" id="Coils"/>
    </source>
</evidence>